<proteinExistence type="predicted"/>
<keyword evidence="2" id="KW-1185">Reference proteome</keyword>
<dbReference type="Proteomes" id="UP000325081">
    <property type="component" value="Unassembled WGS sequence"/>
</dbReference>
<reference evidence="2" key="1">
    <citation type="journal article" date="2019" name="Curr. Biol.">
        <title>Genome Sequence of Striga asiatica Provides Insight into the Evolution of Plant Parasitism.</title>
        <authorList>
            <person name="Yoshida S."/>
            <person name="Kim S."/>
            <person name="Wafula E.K."/>
            <person name="Tanskanen J."/>
            <person name="Kim Y.M."/>
            <person name="Honaas L."/>
            <person name="Yang Z."/>
            <person name="Spallek T."/>
            <person name="Conn C.E."/>
            <person name="Ichihashi Y."/>
            <person name="Cheong K."/>
            <person name="Cui S."/>
            <person name="Der J.P."/>
            <person name="Gundlach H."/>
            <person name="Jiao Y."/>
            <person name="Hori C."/>
            <person name="Ishida J.K."/>
            <person name="Kasahara H."/>
            <person name="Kiba T."/>
            <person name="Kim M.S."/>
            <person name="Koo N."/>
            <person name="Laohavisit A."/>
            <person name="Lee Y.H."/>
            <person name="Lumba S."/>
            <person name="McCourt P."/>
            <person name="Mortimer J.C."/>
            <person name="Mutuku J.M."/>
            <person name="Nomura T."/>
            <person name="Sasaki-Sekimoto Y."/>
            <person name="Seto Y."/>
            <person name="Wang Y."/>
            <person name="Wakatake T."/>
            <person name="Sakakibara H."/>
            <person name="Demura T."/>
            <person name="Yamaguchi S."/>
            <person name="Yoneyama K."/>
            <person name="Manabe R.I."/>
            <person name="Nelson D.C."/>
            <person name="Schulman A.H."/>
            <person name="Timko M.P."/>
            <person name="dePamphilis C.W."/>
            <person name="Choi D."/>
            <person name="Shirasu K."/>
        </authorList>
    </citation>
    <scope>NUCLEOTIDE SEQUENCE [LARGE SCALE GENOMIC DNA]</scope>
    <source>
        <strain evidence="2">cv. UVA1</strain>
    </source>
</reference>
<accession>A0A5A7P5W3</accession>
<organism evidence="1 2">
    <name type="scientific">Striga asiatica</name>
    <name type="common">Asiatic witchweed</name>
    <name type="synonym">Buchnera asiatica</name>
    <dbReference type="NCBI Taxonomy" id="4170"/>
    <lineage>
        <taxon>Eukaryota</taxon>
        <taxon>Viridiplantae</taxon>
        <taxon>Streptophyta</taxon>
        <taxon>Embryophyta</taxon>
        <taxon>Tracheophyta</taxon>
        <taxon>Spermatophyta</taxon>
        <taxon>Magnoliopsida</taxon>
        <taxon>eudicotyledons</taxon>
        <taxon>Gunneridae</taxon>
        <taxon>Pentapetalae</taxon>
        <taxon>asterids</taxon>
        <taxon>lamiids</taxon>
        <taxon>Lamiales</taxon>
        <taxon>Orobanchaceae</taxon>
        <taxon>Buchnereae</taxon>
        <taxon>Striga</taxon>
    </lineage>
</organism>
<evidence type="ECO:0000313" key="2">
    <source>
        <dbReference type="Proteomes" id="UP000325081"/>
    </source>
</evidence>
<dbReference type="AlphaFoldDB" id="A0A5A7P5W3"/>
<name>A0A5A7P5W3_STRAF</name>
<sequence>MLIVSDKSLSSFFPQSNPESKPLFSLFFFFFLDGAFLGEHIKQPPFAGGETDWLENEEEDDEDTDFLLPFFSIFIPFSSKGEKGLPPASVPGFSGSAGRERSKLFDDKGAGGLGASGGGRDLRRLKRVSRWEGRPAPVNPAQLIAATCSSTVESMACESSSSTAFSPSLSEKKSSIFFFP</sequence>
<comment type="caution">
    <text evidence="1">The sequence shown here is derived from an EMBL/GenBank/DDBJ whole genome shotgun (WGS) entry which is preliminary data.</text>
</comment>
<protein>
    <submittedName>
        <fullName evidence="1">LRR and NB-ARC domains-containing diseaseresistance protein</fullName>
    </submittedName>
</protein>
<evidence type="ECO:0000313" key="1">
    <source>
        <dbReference type="EMBL" id="GER28180.1"/>
    </source>
</evidence>
<gene>
    <name evidence="1" type="ORF">STAS_03954</name>
</gene>
<dbReference type="EMBL" id="BKCP01002336">
    <property type="protein sequence ID" value="GER28180.1"/>
    <property type="molecule type" value="Genomic_DNA"/>
</dbReference>